<dbReference type="AlphaFoldDB" id="A0A7C9P558"/>
<protein>
    <submittedName>
        <fullName evidence="1">Uncharacterized protein</fullName>
    </submittedName>
</protein>
<evidence type="ECO:0000313" key="1">
    <source>
        <dbReference type="EMBL" id="NBI33471.1"/>
    </source>
</evidence>
<name>A0A7C9P558_9BACT</name>
<organism evidence="1">
    <name type="scientific">Muribaculaceae bacterium Z82</name>
    <dbReference type="NCBI Taxonomy" id="2304548"/>
    <lineage>
        <taxon>Bacteria</taxon>
        <taxon>Pseudomonadati</taxon>
        <taxon>Bacteroidota</taxon>
        <taxon>Bacteroidia</taxon>
        <taxon>Bacteroidales</taxon>
        <taxon>Muribaculaceae</taxon>
    </lineage>
</organism>
<reference evidence="1" key="1">
    <citation type="submission" date="2018-08" db="EMBL/GenBank/DDBJ databases">
        <title>Murine metabolic-syndrome-specific gut microbial biobank.</title>
        <authorList>
            <person name="Liu C."/>
        </authorList>
    </citation>
    <scope>NUCLEOTIDE SEQUENCE [LARGE SCALE GENOMIC DNA]</scope>
    <source>
        <strain evidence="1">Z82</strain>
    </source>
</reference>
<accession>A0A7C9P558</accession>
<sequence>MIALPREPDIAACRFQADVFEKSASVCTCSSAVFVRRFMKSNLAKDMDTDPLSFGVSTPEAALRLIEEEYGASSYGSVRYSEEVLRWMGYLFRYWASAYGESSRNIYRIVGARELCGLFEAYHCLDPDQAIERILESKGLNPQLSIIDKGVKELRRIRNQGKYEYYIIELPELIQLSTEGSEGDAAESASETTPGPK</sequence>
<proteinExistence type="predicted"/>
<comment type="caution">
    <text evidence="1">The sequence shown here is derived from an EMBL/GenBank/DDBJ whole genome shotgun (WGS) entry which is preliminary data.</text>
</comment>
<dbReference type="EMBL" id="QWKH01000001">
    <property type="protein sequence ID" value="NBI33471.1"/>
    <property type="molecule type" value="Genomic_DNA"/>
</dbReference>
<gene>
    <name evidence="1" type="ORF">D1639_00155</name>
</gene>